<accession>A0A6M3LL49</accession>
<name>A0A6M3LL49_9ZZZZ</name>
<gene>
    <name evidence="1" type="ORF">MM415B03657_0004</name>
</gene>
<evidence type="ECO:0000313" key="1">
    <source>
        <dbReference type="EMBL" id="QJA95079.1"/>
    </source>
</evidence>
<protein>
    <submittedName>
        <fullName evidence="1">Uncharacterized protein</fullName>
    </submittedName>
</protein>
<proteinExistence type="predicted"/>
<dbReference type="AlphaFoldDB" id="A0A6M3LL49"/>
<reference evidence="1" key="1">
    <citation type="submission" date="2020-03" db="EMBL/GenBank/DDBJ databases">
        <title>The deep terrestrial virosphere.</title>
        <authorList>
            <person name="Holmfeldt K."/>
            <person name="Nilsson E."/>
            <person name="Simone D."/>
            <person name="Lopez-Fernandez M."/>
            <person name="Wu X."/>
            <person name="de Brujin I."/>
            <person name="Lundin D."/>
            <person name="Andersson A."/>
            <person name="Bertilsson S."/>
            <person name="Dopson M."/>
        </authorList>
    </citation>
    <scope>NUCLEOTIDE SEQUENCE</scope>
    <source>
        <strain evidence="1">MM415B03657</strain>
    </source>
</reference>
<sequence>MLWYAEMENDEDIQDMVDDDFEPEPERLEREHFLEKFTTALHDPLGDLRWVFQALGAKNLQPQDAPSAGAWGLLTALQGDELMLKSFYATIYPKLLPSKSQIDKGNDHVDDGRKLFGIIDQLLREPADDADILSDTEKRARQLALQAAGTPSGL</sequence>
<organism evidence="1">
    <name type="scientific">viral metagenome</name>
    <dbReference type="NCBI Taxonomy" id="1070528"/>
    <lineage>
        <taxon>unclassified sequences</taxon>
        <taxon>metagenomes</taxon>
        <taxon>organismal metagenomes</taxon>
    </lineage>
</organism>
<dbReference type="EMBL" id="MT143284">
    <property type="protein sequence ID" value="QJA95079.1"/>
    <property type="molecule type" value="Genomic_DNA"/>
</dbReference>